<keyword evidence="2" id="KW-1185">Reference proteome</keyword>
<protein>
    <submittedName>
        <fullName evidence="1">Frigida-like protein</fullName>
    </submittedName>
</protein>
<dbReference type="EMBL" id="LXQA010952000">
    <property type="protein sequence ID" value="MCI78499.1"/>
    <property type="molecule type" value="Genomic_DNA"/>
</dbReference>
<sequence length="44" mass="5257">MQEKIEKCMEDFVVKEGQLYLMEDLIGELKQELNTKEIELIQVK</sequence>
<evidence type="ECO:0000313" key="1">
    <source>
        <dbReference type="EMBL" id="MCI78499.1"/>
    </source>
</evidence>
<gene>
    <name evidence="1" type="ORF">A2U01_0099769</name>
</gene>
<accession>A0A392UU25</accession>
<feature type="non-terminal residue" evidence="1">
    <location>
        <position position="44"/>
    </location>
</feature>
<comment type="caution">
    <text evidence="1">The sequence shown here is derived from an EMBL/GenBank/DDBJ whole genome shotgun (WGS) entry which is preliminary data.</text>
</comment>
<dbReference type="AlphaFoldDB" id="A0A392UU25"/>
<proteinExistence type="predicted"/>
<reference evidence="1 2" key="1">
    <citation type="journal article" date="2018" name="Front. Plant Sci.">
        <title>Red Clover (Trifolium pratense) and Zigzag Clover (T. medium) - A Picture of Genomic Similarities and Differences.</title>
        <authorList>
            <person name="Dluhosova J."/>
            <person name="Istvanek J."/>
            <person name="Nedelnik J."/>
            <person name="Repkova J."/>
        </authorList>
    </citation>
    <scope>NUCLEOTIDE SEQUENCE [LARGE SCALE GENOMIC DNA]</scope>
    <source>
        <strain evidence="2">cv. 10/8</strain>
        <tissue evidence="1">Leaf</tissue>
    </source>
</reference>
<organism evidence="1 2">
    <name type="scientific">Trifolium medium</name>
    <dbReference type="NCBI Taxonomy" id="97028"/>
    <lineage>
        <taxon>Eukaryota</taxon>
        <taxon>Viridiplantae</taxon>
        <taxon>Streptophyta</taxon>
        <taxon>Embryophyta</taxon>
        <taxon>Tracheophyta</taxon>
        <taxon>Spermatophyta</taxon>
        <taxon>Magnoliopsida</taxon>
        <taxon>eudicotyledons</taxon>
        <taxon>Gunneridae</taxon>
        <taxon>Pentapetalae</taxon>
        <taxon>rosids</taxon>
        <taxon>fabids</taxon>
        <taxon>Fabales</taxon>
        <taxon>Fabaceae</taxon>
        <taxon>Papilionoideae</taxon>
        <taxon>50 kb inversion clade</taxon>
        <taxon>NPAAA clade</taxon>
        <taxon>Hologalegina</taxon>
        <taxon>IRL clade</taxon>
        <taxon>Trifolieae</taxon>
        <taxon>Trifolium</taxon>
    </lineage>
</organism>
<name>A0A392UU25_9FABA</name>
<dbReference type="Proteomes" id="UP000265520">
    <property type="component" value="Unassembled WGS sequence"/>
</dbReference>
<evidence type="ECO:0000313" key="2">
    <source>
        <dbReference type="Proteomes" id="UP000265520"/>
    </source>
</evidence>